<dbReference type="GO" id="GO:0006261">
    <property type="term" value="P:DNA-templated DNA replication"/>
    <property type="evidence" value="ECO:0007669"/>
    <property type="project" value="TreeGrafter"/>
</dbReference>
<organism evidence="1 2">
    <name type="scientific">Elizabethkingia argenteiflava</name>
    <dbReference type="NCBI Taxonomy" id="2681556"/>
    <lineage>
        <taxon>Bacteria</taxon>
        <taxon>Pseudomonadati</taxon>
        <taxon>Bacteroidota</taxon>
        <taxon>Flavobacteriia</taxon>
        <taxon>Flavobacteriales</taxon>
        <taxon>Weeksellaceae</taxon>
        <taxon>Elizabethkingia</taxon>
    </lineage>
</organism>
<keyword evidence="2" id="KW-1185">Reference proteome</keyword>
<name>A0A845PXZ0_9FLAO</name>
<dbReference type="AlphaFoldDB" id="A0A845PXZ0"/>
<protein>
    <submittedName>
        <fullName evidence="1">DNA polymerase III subunit delta</fullName>
    </submittedName>
</protein>
<dbReference type="PANTHER" id="PTHR11669:SF8">
    <property type="entry name" value="DNA POLYMERASE III SUBUNIT DELTA"/>
    <property type="match status" value="1"/>
</dbReference>
<evidence type="ECO:0000313" key="2">
    <source>
        <dbReference type="Proteomes" id="UP000553459"/>
    </source>
</evidence>
<proteinExistence type="predicted"/>
<evidence type="ECO:0000313" key="1">
    <source>
        <dbReference type="EMBL" id="NAW52123.1"/>
    </source>
</evidence>
<accession>A0A845PXZ0</accession>
<sequence>MHWNDIIGQETIKKTLRDSVKENRISHAQLFVGKEGYGGLPLALAYVKDILMKENPSVKHKIENLNYLDLHFSFPTYTEGGKALSKNFLKQWREMILANPYASDADWIAKLDSEKKQMIISVHEVEEIIEKFKLKSFEGTYKILIISKIEKMNDQAANKFLKFLEEPPEKTIILLLAENIDFVLPTILSRCQLLSIPNIPPDTIQHALVQRFAISLESARTLAFQAQGDWNLALKLLSKDTGNDEFEALFVQWVRNAFLAKTKPAVIRDLILWAREIASWNREKQKRFLDYCAEIFRLALLHNYDAEDLVYNSIRKNGFKWEGFSRFIHGANIESILEELSNANMHLYRNGNAKIIWTDMGIKLTRYIHRSAV</sequence>
<dbReference type="RefSeq" id="WP_166520407.1">
    <property type="nucleotide sequence ID" value="NZ_JAAABJ010000642.1"/>
</dbReference>
<comment type="caution">
    <text evidence="1">The sequence shown here is derived from an EMBL/GenBank/DDBJ whole genome shotgun (WGS) entry which is preliminary data.</text>
</comment>
<dbReference type="InterPro" id="IPR027417">
    <property type="entry name" value="P-loop_NTPase"/>
</dbReference>
<dbReference type="Proteomes" id="UP000553459">
    <property type="component" value="Unassembled WGS sequence"/>
</dbReference>
<dbReference type="Pfam" id="PF13177">
    <property type="entry name" value="DNA_pol3_delta2"/>
    <property type="match status" value="1"/>
</dbReference>
<dbReference type="Gene3D" id="3.40.50.300">
    <property type="entry name" value="P-loop containing nucleotide triphosphate hydrolases"/>
    <property type="match status" value="1"/>
</dbReference>
<reference evidence="1 2" key="1">
    <citation type="submission" date="2019-11" db="EMBL/GenBank/DDBJ databases">
        <title>Characterization of Elizabethkingia argenteiflava sp. nov., isolated from inner surface of Soybean Pods.</title>
        <authorList>
            <person name="Mo S."/>
        </authorList>
    </citation>
    <scope>NUCLEOTIDE SEQUENCE [LARGE SCALE GENOMIC DNA]</scope>
    <source>
        <strain evidence="1 2">YB22</strain>
    </source>
</reference>
<dbReference type="InterPro" id="IPR050238">
    <property type="entry name" value="DNA_Rep/Repair_Clamp_Loader"/>
</dbReference>
<dbReference type="SUPFAM" id="SSF52540">
    <property type="entry name" value="P-loop containing nucleoside triphosphate hydrolases"/>
    <property type="match status" value="1"/>
</dbReference>
<dbReference type="EMBL" id="JAAABJ010000642">
    <property type="protein sequence ID" value="NAW52123.1"/>
    <property type="molecule type" value="Genomic_DNA"/>
</dbReference>
<gene>
    <name evidence="1" type="ORF">GNY06_12320</name>
</gene>
<dbReference type="PANTHER" id="PTHR11669">
    <property type="entry name" value="REPLICATION FACTOR C / DNA POLYMERASE III GAMMA-TAU SUBUNIT"/>
    <property type="match status" value="1"/>
</dbReference>